<accession>A0A7K0FVA6</accession>
<organism evidence="1 2">
    <name type="scientific">Pedobacter petrophilus</name>
    <dbReference type="NCBI Taxonomy" id="1908241"/>
    <lineage>
        <taxon>Bacteria</taxon>
        <taxon>Pseudomonadati</taxon>
        <taxon>Bacteroidota</taxon>
        <taxon>Sphingobacteriia</taxon>
        <taxon>Sphingobacteriales</taxon>
        <taxon>Sphingobacteriaceae</taxon>
        <taxon>Pedobacter</taxon>
    </lineage>
</organism>
<proteinExistence type="predicted"/>
<protein>
    <submittedName>
        <fullName evidence="1">Transposase</fullName>
    </submittedName>
</protein>
<gene>
    <name evidence="1" type="ORF">GJU39_05285</name>
</gene>
<evidence type="ECO:0000313" key="1">
    <source>
        <dbReference type="EMBL" id="MRX75498.1"/>
    </source>
</evidence>
<evidence type="ECO:0000313" key="2">
    <source>
        <dbReference type="Proteomes" id="UP000487757"/>
    </source>
</evidence>
<sequence length="41" mass="4700">MSQAAETLISLLLPEGILDYFELTKVDKEGKMLNIYLQEKN</sequence>
<reference evidence="1 2" key="1">
    <citation type="submission" date="2019-11" db="EMBL/GenBank/DDBJ databases">
        <title>Pedobacter petrophilus genome.</title>
        <authorList>
            <person name="Feldbauer M.J."/>
            <person name="Newman J.D."/>
        </authorList>
    </citation>
    <scope>NUCLEOTIDE SEQUENCE [LARGE SCALE GENOMIC DNA]</scope>
    <source>
        <strain evidence="1 2">LMG 29686</strain>
    </source>
</reference>
<dbReference type="AlphaFoldDB" id="A0A7K0FVA6"/>
<name>A0A7K0FVA6_9SPHI</name>
<feature type="non-terminal residue" evidence="1">
    <location>
        <position position="41"/>
    </location>
</feature>
<dbReference type="EMBL" id="WKKH01000005">
    <property type="protein sequence ID" value="MRX75498.1"/>
    <property type="molecule type" value="Genomic_DNA"/>
</dbReference>
<keyword evidence="2" id="KW-1185">Reference proteome</keyword>
<comment type="caution">
    <text evidence="1">The sequence shown here is derived from an EMBL/GenBank/DDBJ whole genome shotgun (WGS) entry which is preliminary data.</text>
</comment>
<dbReference type="Proteomes" id="UP000487757">
    <property type="component" value="Unassembled WGS sequence"/>
</dbReference>